<gene>
    <name evidence="2" type="ORF">J2T19_000635</name>
</gene>
<accession>A0ABT9W7H1</accession>
<dbReference type="RefSeq" id="WP_307213020.1">
    <property type="nucleotide sequence ID" value="NZ_JAUSTI010000001.1"/>
</dbReference>
<dbReference type="Pfam" id="PF12728">
    <property type="entry name" value="HTH_17"/>
    <property type="match status" value="1"/>
</dbReference>
<evidence type="ECO:0000313" key="3">
    <source>
        <dbReference type="Proteomes" id="UP001233836"/>
    </source>
</evidence>
<sequence>MKDKDQFVDQLMQLIEKYIDEQAEVRFKKEMISLAVNPPERNDSGVNTSTALQELPEILSAQHIADYLSISRKKVYELFQRNNSNGGIPNFSIGATRRVDKIDLLKWIEKLKTETTL</sequence>
<evidence type="ECO:0000259" key="1">
    <source>
        <dbReference type="Pfam" id="PF12728"/>
    </source>
</evidence>
<name>A0ABT9W7H1_9BACL</name>
<dbReference type="EMBL" id="JAUSTI010000001">
    <property type="protein sequence ID" value="MDQ0169198.1"/>
    <property type="molecule type" value="Genomic_DNA"/>
</dbReference>
<comment type="caution">
    <text evidence="2">The sequence shown here is derived from an EMBL/GenBank/DDBJ whole genome shotgun (WGS) entry which is preliminary data.</text>
</comment>
<feature type="domain" description="Helix-turn-helix" evidence="1">
    <location>
        <begin position="59"/>
        <end position="110"/>
    </location>
</feature>
<dbReference type="InterPro" id="IPR041657">
    <property type="entry name" value="HTH_17"/>
</dbReference>
<dbReference type="Proteomes" id="UP001233836">
    <property type="component" value="Unassembled WGS sequence"/>
</dbReference>
<evidence type="ECO:0000313" key="2">
    <source>
        <dbReference type="EMBL" id="MDQ0169198.1"/>
    </source>
</evidence>
<proteinExistence type="predicted"/>
<keyword evidence="3" id="KW-1185">Reference proteome</keyword>
<organism evidence="2 3">
    <name type="scientific">Paenibacillus tundrae</name>
    <dbReference type="NCBI Taxonomy" id="528187"/>
    <lineage>
        <taxon>Bacteria</taxon>
        <taxon>Bacillati</taxon>
        <taxon>Bacillota</taxon>
        <taxon>Bacilli</taxon>
        <taxon>Bacillales</taxon>
        <taxon>Paenibacillaceae</taxon>
        <taxon>Paenibacillus</taxon>
    </lineage>
</organism>
<protein>
    <submittedName>
        <fullName evidence="2">Excisionase family DNA binding protein</fullName>
    </submittedName>
</protein>
<reference evidence="2 3" key="1">
    <citation type="submission" date="2023-07" db="EMBL/GenBank/DDBJ databases">
        <title>Sorghum-associated microbial communities from plants grown in Nebraska, USA.</title>
        <authorList>
            <person name="Schachtman D."/>
        </authorList>
    </citation>
    <scope>NUCLEOTIDE SEQUENCE [LARGE SCALE GENOMIC DNA]</scope>
    <source>
        <strain evidence="2 3">DS1314</strain>
    </source>
</reference>